<evidence type="ECO:0000313" key="2">
    <source>
        <dbReference type="EMBL" id="UXI66031.1"/>
    </source>
</evidence>
<dbReference type="PROSITE" id="PS50878">
    <property type="entry name" value="RT_POL"/>
    <property type="match status" value="1"/>
</dbReference>
<keyword evidence="2" id="KW-0808">Transferase</keyword>
<keyword evidence="3" id="KW-1185">Reference proteome</keyword>
<dbReference type="SUPFAM" id="SSF56672">
    <property type="entry name" value="DNA/RNA polymerases"/>
    <property type="match status" value="1"/>
</dbReference>
<sequence length="507" mass="57726">MTILTEQSLEFAREHIEKFYDSDFFPKPPEFLALWHQWSDVKKELMSKNVPKLWVTSPRAMTIAKPKAGFRVVHQLEPLDSLVYSALACHVAEGVEAARMPPELHVACSYRFQIADGSYFAGGSGWTNFTSKTEELATKFSHILVTDITDFYNQIYLHRLNNGIEAADPALKPTADDIETFLSMLNEKASQGVPVGPAASIVMAEAVLIDVDTFLRDQGVPHTRYVDDFRVFSNSPRELQQVLERLTLYLYQNHRLTLSSDKTLVMKAKTYVKEYLHSTYTEEKIKLLETLEVFNPYTDEIEQIQIEIDDDAEIQKAQLQAAIEKVLAYEHLDLGLARSVIRTARRHKISAIAEHLLQNFEFFIPVVNDVALYLQEVTDVELAKSLLPHLESIVDFGTLDSQLVRFWMEWHVAQQATYMGAPKLHGLVFGGSNIENQALAAITTKNIAWVRNHKAGVYNLGGWARRAILNASRVLPSDEREHWLKLFINNSPVILDRWVAKWVLETA</sequence>
<feature type="domain" description="Reverse transcriptase" evidence="1">
    <location>
        <begin position="44"/>
        <end position="280"/>
    </location>
</feature>
<name>A0ABY6B923_9GAMM</name>
<accession>A0ABY6B923</accession>
<reference evidence="2" key="1">
    <citation type="submission" date="2022-09" db="EMBL/GenBank/DDBJ databases">
        <title>Tahibacter sp. nov., isolated from a fresh water.</title>
        <authorList>
            <person name="Baek J.H."/>
            <person name="Lee J.K."/>
            <person name="Kim J.M."/>
            <person name="Jeon C.O."/>
        </authorList>
    </citation>
    <scope>NUCLEOTIDE SEQUENCE</scope>
    <source>
        <strain evidence="2">W38</strain>
    </source>
</reference>
<dbReference type="RefSeq" id="WP_261693017.1">
    <property type="nucleotide sequence ID" value="NZ_CP104694.1"/>
</dbReference>
<dbReference type="CDD" id="cd01646">
    <property type="entry name" value="RT_Bac_retron_I"/>
    <property type="match status" value="1"/>
</dbReference>
<protein>
    <submittedName>
        <fullName evidence="2">RNA-directed DNA polymerase</fullName>
    </submittedName>
</protein>
<keyword evidence="2" id="KW-0695">RNA-directed DNA polymerase</keyword>
<dbReference type="Proteomes" id="UP001064632">
    <property type="component" value="Chromosome"/>
</dbReference>
<dbReference type="GO" id="GO:0003964">
    <property type="term" value="F:RNA-directed DNA polymerase activity"/>
    <property type="evidence" value="ECO:0007669"/>
    <property type="project" value="UniProtKB-KW"/>
</dbReference>
<gene>
    <name evidence="2" type="ORF">N4264_14860</name>
</gene>
<dbReference type="EMBL" id="CP104694">
    <property type="protein sequence ID" value="UXI66031.1"/>
    <property type="molecule type" value="Genomic_DNA"/>
</dbReference>
<dbReference type="InterPro" id="IPR043502">
    <property type="entry name" value="DNA/RNA_pol_sf"/>
</dbReference>
<keyword evidence="2" id="KW-0548">Nucleotidyltransferase</keyword>
<dbReference type="InterPro" id="IPR000477">
    <property type="entry name" value="RT_dom"/>
</dbReference>
<dbReference type="Pfam" id="PF00078">
    <property type="entry name" value="RVT_1"/>
    <property type="match status" value="1"/>
</dbReference>
<proteinExistence type="predicted"/>
<evidence type="ECO:0000313" key="3">
    <source>
        <dbReference type="Proteomes" id="UP001064632"/>
    </source>
</evidence>
<organism evidence="2 3">
    <name type="scientific">Tahibacter amnicola</name>
    <dbReference type="NCBI Taxonomy" id="2976241"/>
    <lineage>
        <taxon>Bacteria</taxon>
        <taxon>Pseudomonadati</taxon>
        <taxon>Pseudomonadota</taxon>
        <taxon>Gammaproteobacteria</taxon>
        <taxon>Lysobacterales</taxon>
        <taxon>Rhodanobacteraceae</taxon>
        <taxon>Tahibacter</taxon>
    </lineage>
</organism>
<evidence type="ECO:0000259" key="1">
    <source>
        <dbReference type="PROSITE" id="PS50878"/>
    </source>
</evidence>